<sequence length="34" mass="3742">FLALALMQVALMQLLSYCDPHQDGAVNDSHQGVR</sequence>
<evidence type="ECO:0000313" key="1">
    <source>
        <dbReference type="EMBL" id="CAA9344886.1"/>
    </source>
</evidence>
<dbReference type="EMBL" id="CADCTQ010000680">
    <property type="protein sequence ID" value="CAA9344886.1"/>
    <property type="molecule type" value="Genomic_DNA"/>
</dbReference>
<proteinExistence type="predicted"/>
<feature type="non-terminal residue" evidence="1">
    <location>
        <position position="1"/>
    </location>
</feature>
<reference evidence="1" key="1">
    <citation type="submission" date="2020-02" db="EMBL/GenBank/DDBJ databases">
        <authorList>
            <person name="Meier V. D."/>
        </authorList>
    </citation>
    <scope>NUCLEOTIDE SEQUENCE</scope>
    <source>
        <strain evidence="1">AVDCRST_MAG56</strain>
    </source>
</reference>
<gene>
    <name evidence="1" type="ORF">AVDCRST_MAG56-8070</name>
</gene>
<protein>
    <submittedName>
        <fullName evidence="1">Uncharacterized protein</fullName>
    </submittedName>
</protein>
<accession>A0A6J4M0L7</accession>
<organism evidence="1">
    <name type="scientific">uncultured Cytophagales bacterium</name>
    <dbReference type="NCBI Taxonomy" id="158755"/>
    <lineage>
        <taxon>Bacteria</taxon>
        <taxon>Pseudomonadati</taxon>
        <taxon>Bacteroidota</taxon>
        <taxon>Sphingobacteriia</taxon>
        <taxon>Sphingobacteriales</taxon>
        <taxon>environmental samples</taxon>
    </lineage>
</organism>
<name>A0A6J4M0L7_9SPHI</name>
<dbReference type="AlphaFoldDB" id="A0A6J4M0L7"/>